<gene>
    <name evidence="7" type="ORF">JAZ07_08995</name>
</gene>
<comment type="caution">
    <text evidence="7">The sequence shown here is derived from an EMBL/GenBank/DDBJ whole genome shotgun (WGS) entry which is preliminary data.</text>
</comment>
<evidence type="ECO:0000313" key="7">
    <source>
        <dbReference type="EMBL" id="MCG7946464.1"/>
    </source>
</evidence>
<evidence type="ECO:0000256" key="2">
    <source>
        <dbReference type="ARBA" id="ARBA00012528"/>
    </source>
</evidence>
<dbReference type="EMBL" id="JAEPCM010000299">
    <property type="protein sequence ID" value="MCG7946464.1"/>
    <property type="molecule type" value="Genomic_DNA"/>
</dbReference>
<reference evidence="7" key="1">
    <citation type="journal article" date="2021" name="Proc. Natl. Acad. Sci. U.S.A.">
        <title>Global biogeography of chemosynthetic symbionts reveals both localized and globally distributed symbiont groups. .</title>
        <authorList>
            <person name="Osvatic J.T."/>
            <person name="Wilkins L.G.E."/>
            <person name="Leibrecht L."/>
            <person name="Leray M."/>
            <person name="Zauner S."/>
            <person name="Polzin J."/>
            <person name="Camacho Y."/>
            <person name="Gros O."/>
            <person name="van Gils J.A."/>
            <person name="Eisen J.A."/>
            <person name="Petersen J.M."/>
            <person name="Yuen B."/>
        </authorList>
    </citation>
    <scope>NUCLEOTIDE SEQUENCE</scope>
    <source>
        <strain evidence="7">MAGclacostrist064TRANS</strain>
    </source>
</reference>
<comment type="catalytic activity">
    <reaction evidence="3">
        <text>2 GTP = 3',3'-c-di-GMP + 2 diphosphate</text>
        <dbReference type="Rhea" id="RHEA:24898"/>
        <dbReference type="ChEBI" id="CHEBI:33019"/>
        <dbReference type="ChEBI" id="CHEBI:37565"/>
        <dbReference type="ChEBI" id="CHEBI:58805"/>
        <dbReference type="EC" id="2.7.7.65"/>
    </reaction>
</comment>
<feature type="domain" description="GGDEF" evidence="6">
    <location>
        <begin position="256"/>
        <end position="393"/>
    </location>
</feature>
<dbReference type="InterPro" id="IPR000160">
    <property type="entry name" value="GGDEF_dom"/>
</dbReference>
<feature type="transmembrane region" description="Helical" evidence="5">
    <location>
        <begin position="83"/>
        <end position="103"/>
    </location>
</feature>
<dbReference type="PROSITE" id="PS50887">
    <property type="entry name" value="GGDEF"/>
    <property type="match status" value="1"/>
</dbReference>
<dbReference type="AlphaFoldDB" id="A0A9E4N4Q1"/>
<keyword evidence="4" id="KW-0175">Coiled coil</keyword>
<dbReference type="GO" id="GO:0043709">
    <property type="term" value="P:cell adhesion involved in single-species biofilm formation"/>
    <property type="evidence" value="ECO:0007669"/>
    <property type="project" value="TreeGrafter"/>
</dbReference>
<comment type="cofactor">
    <cofactor evidence="1">
        <name>Mg(2+)</name>
        <dbReference type="ChEBI" id="CHEBI:18420"/>
    </cofactor>
</comment>
<evidence type="ECO:0000259" key="6">
    <source>
        <dbReference type="PROSITE" id="PS50887"/>
    </source>
</evidence>
<dbReference type="EC" id="2.7.7.65" evidence="2"/>
<evidence type="ECO:0000256" key="3">
    <source>
        <dbReference type="ARBA" id="ARBA00034247"/>
    </source>
</evidence>
<evidence type="ECO:0000256" key="4">
    <source>
        <dbReference type="SAM" id="Coils"/>
    </source>
</evidence>
<proteinExistence type="predicted"/>
<dbReference type="GO" id="GO:0052621">
    <property type="term" value="F:diguanylate cyclase activity"/>
    <property type="evidence" value="ECO:0007669"/>
    <property type="project" value="UniProtKB-EC"/>
</dbReference>
<dbReference type="Pfam" id="PF00990">
    <property type="entry name" value="GGDEF"/>
    <property type="match status" value="1"/>
</dbReference>
<dbReference type="Gene3D" id="3.30.70.270">
    <property type="match status" value="1"/>
</dbReference>
<dbReference type="CDD" id="cd01949">
    <property type="entry name" value="GGDEF"/>
    <property type="match status" value="1"/>
</dbReference>
<dbReference type="GO" id="GO:0005886">
    <property type="term" value="C:plasma membrane"/>
    <property type="evidence" value="ECO:0007669"/>
    <property type="project" value="TreeGrafter"/>
</dbReference>
<dbReference type="PANTHER" id="PTHR45138">
    <property type="entry name" value="REGULATORY COMPONENTS OF SENSORY TRANSDUCTION SYSTEM"/>
    <property type="match status" value="1"/>
</dbReference>
<sequence>MEIEQRVNHQRVRYLYQGGIRAISFNIINSVLLFGVYWFQLPPTNLVIWLIMLTLVSLARMVHTSLSLERDWDISKDLRHLQAFRIGVFLTGVTWGAGFTVLSPGLNDTYTLLFLFTLAGMSTGAFSSMASDRLTYMLYILPMLVPATISTALQGSLLSLVMTIMLLLFMVMLAVTHKMATRTLAEGFEFRFEHEGLLKKLLKTNEALQSTNRELERTKEELKKLSLSDELTRVPNRRYLMQVMEHEIKRARRDKVSLSIIMIDVDHFKKYNDTYGHTKGDECLQSIAGILQQSLLRSSDFLARYGGEEFVALLPNTTQEQALSVAERMRVSIFNVGLAHGGCSAGKVTISAGIASYSPDGDSQSETKLLETADRSLYKAKAEGRNRVAIYDHHSVVVPLMSGDSSNGHD</sequence>
<dbReference type="InterPro" id="IPR029787">
    <property type="entry name" value="Nucleotide_cyclase"/>
</dbReference>
<keyword evidence="5" id="KW-0472">Membrane</keyword>
<dbReference type="InterPro" id="IPR050469">
    <property type="entry name" value="Diguanylate_Cyclase"/>
</dbReference>
<accession>A0A9E4N4Q1</accession>
<dbReference type="SUPFAM" id="SSF55073">
    <property type="entry name" value="Nucleotide cyclase"/>
    <property type="match status" value="1"/>
</dbReference>
<feature type="transmembrane region" description="Helical" evidence="5">
    <location>
        <begin position="157"/>
        <end position="175"/>
    </location>
</feature>
<name>A0A9E4N4Q1_9GAMM</name>
<dbReference type="SMART" id="SM00267">
    <property type="entry name" value="GGDEF"/>
    <property type="match status" value="1"/>
</dbReference>
<organism evidence="7 8">
    <name type="scientific">Candidatus Thiodiazotropha taylori</name>
    <dbReference type="NCBI Taxonomy" id="2792791"/>
    <lineage>
        <taxon>Bacteria</taxon>
        <taxon>Pseudomonadati</taxon>
        <taxon>Pseudomonadota</taxon>
        <taxon>Gammaproteobacteria</taxon>
        <taxon>Chromatiales</taxon>
        <taxon>Sedimenticolaceae</taxon>
        <taxon>Candidatus Thiodiazotropha</taxon>
    </lineage>
</organism>
<feature type="transmembrane region" description="Helical" evidence="5">
    <location>
        <begin position="20"/>
        <end position="40"/>
    </location>
</feature>
<feature type="transmembrane region" description="Helical" evidence="5">
    <location>
        <begin position="109"/>
        <end position="127"/>
    </location>
</feature>
<dbReference type="FunFam" id="3.30.70.270:FF:000001">
    <property type="entry name" value="Diguanylate cyclase domain protein"/>
    <property type="match status" value="1"/>
</dbReference>
<evidence type="ECO:0000313" key="8">
    <source>
        <dbReference type="Proteomes" id="UP000886667"/>
    </source>
</evidence>
<dbReference type="Proteomes" id="UP000886667">
    <property type="component" value="Unassembled WGS sequence"/>
</dbReference>
<keyword evidence="5" id="KW-1133">Transmembrane helix</keyword>
<protein>
    <recommendedName>
        <fullName evidence="2">diguanylate cyclase</fullName>
        <ecNumber evidence="2">2.7.7.65</ecNumber>
    </recommendedName>
</protein>
<evidence type="ECO:0000256" key="1">
    <source>
        <dbReference type="ARBA" id="ARBA00001946"/>
    </source>
</evidence>
<dbReference type="NCBIfam" id="TIGR00254">
    <property type="entry name" value="GGDEF"/>
    <property type="match status" value="1"/>
</dbReference>
<feature type="transmembrane region" description="Helical" evidence="5">
    <location>
        <begin position="46"/>
        <end position="62"/>
    </location>
</feature>
<dbReference type="PANTHER" id="PTHR45138:SF9">
    <property type="entry name" value="DIGUANYLATE CYCLASE DGCM-RELATED"/>
    <property type="match status" value="1"/>
</dbReference>
<feature type="coiled-coil region" evidence="4">
    <location>
        <begin position="198"/>
        <end position="228"/>
    </location>
</feature>
<evidence type="ECO:0000256" key="5">
    <source>
        <dbReference type="SAM" id="Phobius"/>
    </source>
</evidence>
<dbReference type="GO" id="GO:1902201">
    <property type="term" value="P:negative regulation of bacterial-type flagellum-dependent cell motility"/>
    <property type="evidence" value="ECO:0007669"/>
    <property type="project" value="TreeGrafter"/>
</dbReference>
<keyword evidence="5" id="KW-0812">Transmembrane</keyword>
<dbReference type="InterPro" id="IPR043128">
    <property type="entry name" value="Rev_trsase/Diguanyl_cyclase"/>
</dbReference>